<dbReference type="SMART" id="SM00220">
    <property type="entry name" value="S_TKc"/>
    <property type="match status" value="1"/>
</dbReference>
<dbReference type="GO" id="GO:0005524">
    <property type="term" value="F:ATP binding"/>
    <property type="evidence" value="ECO:0007669"/>
    <property type="project" value="UniProtKB-UniRule"/>
</dbReference>
<dbReference type="CDD" id="cd07834">
    <property type="entry name" value="STKc_MAPK"/>
    <property type="match status" value="1"/>
</dbReference>
<evidence type="ECO:0000256" key="1">
    <source>
        <dbReference type="ARBA" id="ARBA00022741"/>
    </source>
</evidence>
<feature type="domain" description="Protein kinase" evidence="5">
    <location>
        <begin position="12"/>
        <end position="305"/>
    </location>
</feature>
<keyword evidence="4" id="KW-0723">Serine/threonine-protein kinase</keyword>
<evidence type="ECO:0000259" key="5">
    <source>
        <dbReference type="PROSITE" id="PS50011"/>
    </source>
</evidence>
<dbReference type="InterPro" id="IPR017441">
    <property type="entry name" value="Protein_kinase_ATP_BS"/>
</dbReference>
<keyword evidence="6" id="KW-0808">Transferase</keyword>
<dbReference type="PROSITE" id="PS00108">
    <property type="entry name" value="PROTEIN_KINASE_ST"/>
    <property type="match status" value="1"/>
</dbReference>
<sequence length="456" mass="50665">MASPPPVLAGRYTLSSILGEGAYGVVAAAKDQVTGDKVAVKRIRSVLETYPMATRILREVKFNRLLRGHENMVQLRDLLLPSDVRTFQDTFLVFDIMPCDLSKVINSSAQLNSDNIKFLMFQLLRGLLYLHRANVLHRDLKPSNLLVDGDCMLKICDLGLARAAFRTNEDDVYFWTTYVQTRWYRAPELVMPHSTNYTTAIDIWAAGCIFAELFLRKPLFPGRDHADQVRRIIKLTGKPGPDVISQLRHPSMEALVAQQSSSAPPDWSRLFPRASPDEVQLMRAMLEFDPRRRITAADALRHPYFAEWRESLGVGPAPPVLAAEEFDFETRVAARNPAAMDAIRAEMVGEIAHFHPERRAELLGAAGLGVDAGGGDVDGSTRMKGPDPHQHFSSAMDGQHANFRADSMPVPRFGSVATTQVRSQRNVGGSTLPEAQMAALAKLHREAQANKNAMQD</sequence>
<evidence type="ECO:0000256" key="2">
    <source>
        <dbReference type="ARBA" id="ARBA00022840"/>
    </source>
</evidence>
<dbReference type="InterPro" id="IPR050117">
    <property type="entry name" value="MAPK"/>
</dbReference>
<keyword evidence="6" id="KW-0418">Kinase</keyword>
<dbReference type="InterPro" id="IPR008271">
    <property type="entry name" value="Ser/Thr_kinase_AS"/>
</dbReference>
<evidence type="ECO:0000313" key="6">
    <source>
        <dbReference type="EMBL" id="AYM94356.1"/>
    </source>
</evidence>
<keyword evidence="1 3" id="KW-0547">Nucleotide-binding</keyword>
<name>A0A3G2FQ59_BANAT</name>
<keyword evidence="2 3" id="KW-0067">ATP-binding</keyword>
<reference evidence="6" key="1">
    <citation type="submission" date="2018-01" db="EMBL/GenBank/DDBJ databases">
        <title>Genome-wide identification and expression pattern analysis under abiotic stress of mitogen-activated protein kinase genes in Pyropia yezoensis.</title>
        <authorList>
            <person name="Li C."/>
            <person name="Kong F."/>
            <person name="Sun P."/>
            <person name="Bi G."/>
            <person name="Li N."/>
            <person name="Mao Y."/>
        </authorList>
    </citation>
    <scope>NUCLEOTIDE SEQUENCE</scope>
</reference>
<evidence type="ECO:0000256" key="3">
    <source>
        <dbReference type="PROSITE-ProRule" id="PRU10141"/>
    </source>
</evidence>
<dbReference type="EMBL" id="MG765450">
    <property type="protein sequence ID" value="AYM94356.1"/>
    <property type="molecule type" value="mRNA"/>
</dbReference>
<dbReference type="Gene3D" id="3.30.200.20">
    <property type="entry name" value="Phosphorylase Kinase, domain 1"/>
    <property type="match status" value="1"/>
</dbReference>
<dbReference type="PROSITE" id="PS50011">
    <property type="entry name" value="PROTEIN_KINASE_DOM"/>
    <property type="match status" value="1"/>
</dbReference>
<accession>A0A3G2FQ59</accession>
<proteinExistence type="evidence at transcript level"/>
<dbReference type="SUPFAM" id="SSF56112">
    <property type="entry name" value="Protein kinase-like (PK-like)"/>
    <property type="match status" value="1"/>
</dbReference>
<dbReference type="InterPro" id="IPR000719">
    <property type="entry name" value="Prot_kinase_dom"/>
</dbReference>
<dbReference type="Gene3D" id="1.10.510.10">
    <property type="entry name" value="Transferase(Phosphotransferase) domain 1"/>
    <property type="match status" value="1"/>
</dbReference>
<feature type="binding site" evidence="3">
    <location>
        <position position="41"/>
    </location>
    <ligand>
        <name>ATP</name>
        <dbReference type="ChEBI" id="CHEBI:30616"/>
    </ligand>
</feature>
<dbReference type="GO" id="GO:0004674">
    <property type="term" value="F:protein serine/threonine kinase activity"/>
    <property type="evidence" value="ECO:0007669"/>
    <property type="project" value="UniProtKB-KW"/>
</dbReference>
<dbReference type="InterPro" id="IPR011009">
    <property type="entry name" value="Kinase-like_dom_sf"/>
</dbReference>
<dbReference type="PROSITE" id="PS00107">
    <property type="entry name" value="PROTEIN_KINASE_ATP"/>
    <property type="match status" value="1"/>
</dbReference>
<comment type="similarity">
    <text evidence="4">Belongs to the protein kinase superfamily.</text>
</comment>
<dbReference type="FunFam" id="1.10.510.10:FF:000439">
    <property type="entry name" value="Mitogen-activated protein kinase"/>
    <property type="match status" value="1"/>
</dbReference>
<organism evidence="6">
    <name type="scientific">Bangia atropurpurea</name>
    <name type="common">Purple sea scum</name>
    <dbReference type="NCBI Taxonomy" id="31347"/>
    <lineage>
        <taxon>Eukaryota</taxon>
        <taxon>Rhodophyta</taxon>
        <taxon>Bangiophyceae</taxon>
        <taxon>Bangiales</taxon>
        <taxon>Bangiaceae</taxon>
        <taxon>Bangia</taxon>
    </lineage>
</organism>
<dbReference type="AlphaFoldDB" id="A0A3G2FQ59"/>
<protein>
    <submittedName>
        <fullName evidence="6">Mitogen-activated protein kinase 1</fullName>
    </submittedName>
</protein>
<dbReference type="PANTHER" id="PTHR24055">
    <property type="entry name" value="MITOGEN-ACTIVATED PROTEIN KINASE"/>
    <property type="match status" value="1"/>
</dbReference>
<dbReference type="Pfam" id="PF00069">
    <property type="entry name" value="Pkinase"/>
    <property type="match status" value="1"/>
</dbReference>
<evidence type="ECO:0000256" key="4">
    <source>
        <dbReference type="RuleBase" id="RU000304"/>
    </source>
</evidence>